<sequence>MPNLQRPRLPALCLLLLLPHALTLQAADAATPTAASAAAIERPVIPERSQAEAVALERQLPQTEQQQLTAAGEQFLALWKPANAAEPSGVVILIPGDAESADWPKVVGPLRKKLPDAGWHSLSLSLPDPQGDAPPIRLAEAAASPNATPEAKEPAATTAPVADTADANATAAEAPEPSAVAEEQYQAHTARVLARIQAGIAFAQQQKPKAIILLGHGSGAYWAARYLAENHPAEIQNLLLVAAQMPAGFSPALDELVPGLQLATGDFYYKDQTADRTAALQRAQAGKRQQHPAYIQIAMKALPGNPATEQEQLYRRVRGWLSLHPQAAAPQPTIPGAAITPAATTAPGG</sequence>
<dbReference type="Proteomes" id="UP000284021">
    <property type="component" value="Unassembled WGS sequence"/>
</dbReference>
<keyword evidence="1" id="KW-0732">Signal</keyword>
<dbReference type="Gene3D" id="3.40.50.1820">
    <property type="entry name" value="alpha/beta hydrolase"/>
    <property type="match status" value="1"/>
</dbReference>
<evidence type="ECO:0000313" key="3">
    <source>
        <dbReference type="Proteomes" id="UP000284021"/>
    </source>
</evidence>
<protein>
    <submittedName>
        <fullName evidence="2">DUF3530 family protein</fullName>
    </submittedName>
</protein>
<dbReference type="OrthoDB" id="6193602at2"/>
<feature type="signal peptide" evidence="1">
    <location>
        <begin position="1"/>
        <end position="26"/>
    </location>
</feature>
<keyword evidence="3" id="KW-1185">Reference proteome</keyword>
<comment type="caution">
    <text evidence="2">The sequence shown here is derived from an EMBL/GenBank/DDBJ whole genome shotgun (WGS) entry which is preliminary data.</text>
</comment>
<organism evidence="2 3">
    <name type="scientific">Pseudomonas cavernicola</name>
    <dbReference type="NCBI Taxonomy" id="2320866"/>
    <lineage>
        <taxon>Bacteria</taxon>
        <taxon>Pseudomonadati</taxon>
        <taxon>Pseudomonadota</taxon>
        <taxon>Gammaproteobacteria</taxon>
        <taxon>Pseudomonadales</taxon>
        <taxon>Pseudomonadaceae</taxon>
        <taxon>Pseudomonas</taxon>
    </lineage>
</organism>
<dbReference type="EMBL" id="QYUR01000002">
    <property type="protein sequence ID" value="RJG12267.1"/>
    <property type="molecule type" value="Genomic_DNA"/>
</dbReference>
<reference evidence="2 3" key="1">
    <citation type="submission" date="2018-09" db="EMBL/GenBank/DDBJ databases">
        <authorList>
            <person name="Zhu H."/>
        </authorList>
    </citation>
    <scope>NUCLEOTIDE SEQUENCE [LARGE SCALE GENOMIC DNA]</scope>
    <source>
        <strain evidence="2 3">K1S02-6</strain>
    </source>
</reference>
<dbReference type="InterPro" id="IPR022529">
    <property type="entry name" value="DUF3530"/>
</dbReference>
<dbReference type="RefSeq" id="WP_119952596.1">
    <property type="nucleotide sequence ID" value="NZ_QYUR01000002.1"/>
</dbReference>
<accession>A0A418XIK1</accession>
<evidence type="ECO:0000256" key="1">
    <source>
        <dbReference type="SAM" id="SignalP"/>
    </source>
</evidence>
<gene>
    <name evidence="2" type="ORF">D3879_02905</name>
</gene>
<dbReference type="InterPro" id="IPR029058">
    <property type="entry name" value="AB_hydrolase_fold"/>
</dbReference>
<dbReference type="SUPFAM" id="SSF53474">
    <property type="entry name" value="alpha/beta-Hydrolases"/>
    <property type="match status" value="1"/>
</dbReference>
<dbReference type="AlphaFoldDB" id="A0A418XIK1"/>
<proteinExistence type="predicted"/>
<evidence type="ECO:0000313" key="2">
    <source>
        <dbReference type="EMBL" id="RJG12267.1"/>
    </source>
</evidence>
<feature type="chain" id="PRO_5019492648" evidence="1">
    <location>
        <begin position="27"/>
        <end position="349"/>
    </location>
</feature>
<dbReference type="Pfam" id="PF12048">
    <property type="entry name" value="DUF3530"/>
    <property type="match status" value="1"/>
</dbReference>
<name>A0A418XIK1_9PSED</name>